<feature type="region of interest" description="Disordered" evidence="1">
    <location>
        <begin position="233"/>
        <end position="256"/>
    </location>
</feature>
<gene>
    <name evidence="2" type="ORF">ECRASSUSDP1_LOCUS7960</name>
</gene>
<feature type="region of interest" description="Disordered" evidence="1">
    <location>
        <begin position="178"/>
        <end position="197"/>
    </location>
</feature>
<keyword evidence="3" id="KW-1185">Reference proteome</keyword>
<dbReference type="EMBL" id="CAMPGE010007771">
    <property type="protein sequence ID" value="CAI2366687.1"/>
    <property type="molecule type" value="Genomic_DNA"/>
</dbReference>
<name>A0AAD1XD29_EUPCR</name>
<sequence length="420" mass="48571">MAYHEIFDLYSLLFLIFRALQKNYKKKNSVLSPAFDPLTSVGSYASILRSKDRSQERIYNRMKEKFEKRLKRGNFSQPKRRGSVLKERKKSDEIVDYNEVLNEQILNINPLNTISKEDENYNPKLSRCDSRESIDKPYSLSKPIYYPTQPILDLNQPNFQLPRLKNPSLIPRSFTKTEKKAETMPFPSKGACSPNSKSHILSRKQILKALHKSHLKSVSLRTILTPKQIQSIKITPTANNPSKDKSKSPKKQQKRKIIPVNLIEKSGALGSLASRKNHSMVKNNSLKKIKVGSKERISKKTLPEIASGNKKIVSLRDFEGKNSFRFRDFEKEKSARARKELKSQKKMPINLFFNQVSKVKLYNKKNHTIKRKREKPNMVNVSIPNQQEMAKILDKSQERQNFLKKTHVSVGTILEYGKLS</sequence>
<organism evidence="2 3">
    <name type="scientific">Euplotes crassus</name>
    <dbReference type="NCBI Taxonomy" id="5936"/>
    <lineage>
        <taxon>Eukaryota</taxon>
        <taxon>Sar</taxon>
        <taxon>Alveolata</taxon>
        <taxon>Ciliophora</taxon>
        <taxon>Intramacronucleata</taxon>
        <taxon>Spirotrichea</taxon>
        <taxon>Hypotrichia</taxon>
        <taxon>Euplotida</taxon>
        <taxon>Euplotidae</taxon>
        <taxon>Moneuplotes</taxon>
    </lineage>
</organism>
<evidence type="ECO:0000313" key="2">
    <source>
        <dbReference type="EMBL" id="CAI2366687.1"/>
    </source>
</evidence>
<evidence type="ECO:0000313" key="3">
    <source>
        <dbReference type="Proteomes" id="UP001295684"/>
    </source>
</evidence>
<evidence type="ECO:0000256" key="1">
    <source>
        <dbReference type="SAM" id="MobiDB-lite"/>
    </source>
</evidence>
<proteinExistence type="predicted"/>
<dbReference type="AlphaFoldDB" id="A0AAD1XD29"/>
<protein>
    <submittedName>
        <fullName evidence="2">Uncharacterized protein</fullName>
    </submittedName>
</protein>
<accession>A0AAD1XD29</accession>
<reference evidence="2" key="1">
    <citation type="submission" date="2023-07" db="EMBL/GenBank/DDBJ databases">
        <authorList>
            <consortium name="AG Swart"/>
            <person name="Singh M."/>
            <person name="Singh A."/>
            <person name="Seah K."/>
            <person name="Emmerich C."/>
        </authorList>
    </citation>
    <scope>NUCLEOTIDE SEQUENCE</scope>
    <source>
        <strain evidence="2">DP1</strain>
    </source>
</reference>
<comment type="caution">
    <text evidence="2">The sequence shown here is derived from an EMBL/GenBank/DDBJ whole genome shotgun (WGS) entry which is preliminary data.</text>
</comment>
<dbReference type="Proteomes" id="UP001295684">
    <property type="component" value="Unassembled WGS sequence"/>
</dbReference>